<feature type="transmembrane region" description="Helical" evidence="1">
    <location>
        <begin position="119"/>
        <end position="142"/>
    </location>
</feature>
<feature type="transmembrane region" description="Helical" evidence="1">
    <location>
        <begin position="424"/>
        <end position="449"/>
    </location>
</feature>
<dbReference type="RefSeq" id="WP_139133583.1">
    <property type="nucleotide sequence ID" value="NZ_FMKA01000053.1"/>
</dbReference>
<feature type="transmembrane region" description="Helical" evidence="1">
    <location>
        <begin position="188"/>
        <end position="205"/>
    </location>
</feature>
<feature type="transmembrane region" description="Helical" evidence="1">
    <location>
        <begin position="395"/>
        <end position="418"/>
    </location>
</feature>
<keyword evidence="3" id="KW-1185">Reference proteome</keyword>
<dbReference type="EMBL" id="FMKA01000053">
    <property type="protein sequence ID" value="SCP99684.1"/>
    <property type="molecule type" value="Genomic_DNA"/>
</dbReference>
<protein>
    <submittedName>
        <fullName evidence="2">ABC-2 type transport system permease protein</fullName>
    </submittedName>
</protein>
<feature type="transmembrane region" description="Helical" evidence="1">
    <location>
        <begin position="148"/>
        <end position="176"/>
    </location>
</feature>
<feature type="transmembrane region" description="Helical" evidence="1">
    <location>
        <begin position="32"/>
        <end position="53"/>
    </location>
</feature>
<feature type="transmembrane region" description="Helical" evidence="1">
    <location>
        <begin position="248"/>
        <end position="274"/>
    </location>
</feature>
<keyword evidence="1" id="KW-1133">Transmembrane helix</keyword>
<feature type="transmembrane region" description="Helical" evidence="1">
    <location>
        <begin position="68"/>
        <end position="89"/>
    </location>
</feature>
<feature type="transmembrane region" description="Helical" evidence="1">
    <location>
        <begin position="501"/>
        <end position="521"/>
    </location>
</feature>
<gene>
    <name evidence="2" type="ORF">SAMN05421730_10535</name>
</gene>
<dbReference type="STRING" id="1619234.SAMN05421730_10535"/>
<accession>A0A1D3TYX6</accession>
<name>A0A1D3TYX6_9FIRM</name>
<feature type="transmembrane region" description="Helical" evidence="1">
    <location>
        <begin position="469"/>
        <end position="489"/>
    </location>
</feature>
<organism evidence="2 3">
    <name type="scientific">Anaerobium acetethylicum</name>
    <dbReference type="NCBI Taxonomy" id="1619234"/>
    <lineage>
        <taxon>Bacteria</taxon>
        <taxon>Bacillati</taxon>
        <taxon>Bacillota</taxon>
        <taxon>Clostridia</taxon>
        <taxon>Lachnospirales</taxon>
        <taxon>Lachnospiraceae</taxon>
        <taxon>Anaerobium</taxon>
    </lineage>
</organism>
<keyword evidence="1" id="KW-0472">Membrane</keyword>
<dbReference type="AlphaFoldDB" id="A0A1D3TYX6"/>
<reference evidence="2 3" key="1">
    <citation type="submission" date="2016-09" db="EMBL/GenBank/DDBJ databases">
        <authorList>
            <person name="Capua I."/>
            <person name="De Benedictis P."/>
            <person name="Joannis T."/>
            <person name="Lombin L.H."/>
            <person name="Cattoli G."/>
        </authorList>
    </citation>
    <scope>NUCLEOTIDE SEQUENCE [LARGE SCALE GENOMIC DNA]</scope>
    <source>
        <strain evidence="2 3">GluBS11</strain>
    </source>
</reference>
<keyword evidence="1" id="KW-0812">Transmembrane</keyword>
<proteinExistence type="predicted"/>
<sequence>MLKTLIRNRMGALGSFMLGSARTKKGASKAKMVGFGVLMIYVGASFAMSFGMLFDQLAEPFHMMNIDWMYFSFTGMIAFALMFLGSIFATQTQLYDAKDNELLLSMPIPPKYILASRMAMLLVFNYIFELLVILPAGVVYVMHVPVRAGSVIFFGIEFLFLPLLAFAVAGLFGWGLALVSSKVRNKSLVTMILSLAFLAAYFYGYSKLNTYIQSLVANGSVIAEQIKGVALPVYWLGNAIATQNALHLLFSVLCMIVPFTAVYAVLSATFIKVITTKRGFTKVRYEEKSMKAGTAASALFRKELQLFISCPGYMMNAALGVVFILVAAGALVVKQDLISLVTAGMPDIAPYIGPAAIFALCLINSMVIISAPSISLEGSSLWIAQSIPVPAGDILLAKVKLHLAISLPAVVAASVVFSCVLRPGFIMMICMLLVPAFFTVFCALLGVALNLKFPKFDWVSETQAVKQGISTLIAMFGSAAAVLAPGMVYLKLLSDKVLAEVYMIGYGVLLAAACLILYRWLMTRGARIFETLQ</sequence>
<feature type="transmembrane region" description="Helical" evidence="1">
    <location>
        <begin position="306"/>
        <end position="331"/>
    </location>
</feature>
<dbReference type="OrthoDB" id="138672at2"/>
<evidence type="ECO:0000256" key="1">
    <source>
        <dbReference type="SAM" id="Phobius"/>
    </source>
</evidence>
<evidence type="ECO:0000313" key="3">
    <source>
        <dbReference type="Proteomes" id="UP000199315"/>
    </source>
</evidence>
<feature type="transmembrane region" description="Helical" evidence="1">
    <location>
        <begin position="351"/>
        <end position="374"/>
    </location>
</feature>
<dbReference type="Proteomes" id="UP000199315">
    <property type="component" value="Unassembled WGS sequence"/>
</dbReference>
<evidence type="ECO:0000313" key="2">
    <source>
        <dbReference type="EMBL" id="SCP99684.1"/>
    </source>
</evidence>